<dbReference type="EMBL" id="CP016893">
    <property type="protein sequence ID" value="AST57757.1"/>
    <property type="molecule type" value="Genomic_DNA"/>
</dbReference>
<name>A0A223HZD5_THETR</name>
<dbReference type="AlphaFoldDB" id="A0A223HZD5"/>
<evidence type="ECO:0000313" key="2">
    <source>
        <dbReference type="Proteomes" id="UP000214975"/>
    </source>
</evidence>
<organism evidence="1 2">
    <name type="scientific">Thermoanaerobacterium thermosaccharolyticum</name>
    <name type="common">Clostridium thermosaccharolyticum</name>
    <dbReference type="NCBI Taxonomy" id="1517"/>
    <lineage>
        <taxon>Bacteria</taxon>
        <taxon>Bacillati</taxon>
        <taxon>Bacillota</taxon>
        <taxon>Clostridia</taxon>
        <taxon>Thermoanaerobacterales</taxon>
        <taxon>Thermoanaerobacteraceae</taxon>
        <taxon>Thermoanaerobacterium</taxon>
    </lineage>
</organism>
<dbReference type="Proteomes" id="UP000214975">
    <property type="component" value="Chromosome"/>
</dbReference>
<evidence type="ECO:0000313" key="1">
    <source>
        <dbReference type="EMBL" id="AST57757.1"/>
    </source>
</evidence>
<protein>
    <submittedName>
        <fullName evidence="1">Ferredoxin</fullName>
    </submittedName>
</protein>
<gene>
    <name evidence="1" type="ORF">Thert_01765</name>
</gene>
<accession>A0A223HZD5</accession>
<sequence length="44" mass="5215">MIFCVSCTVCVFVMPFLFVFGRHSLSFIHMWYNISIKDKKKVVL</sequence>
<reference evidence="1 2" key="1">
    <citation type="submission" date="2016-08" db="EMBL/GenBank/DDBJ databases">
        <title>A novel genetic cassette of butanologenic Thermoanaerobacterium thermosaccharolyticum that directly convert cellulose to butanol.</title>
        <authorList>
            <person name="Li T."/>
            <person name="He J."/>
        </authorList>
    </citation>
    <scope>NUCLEOTIDE SEQUENCE [LARGE SCALE GENOMIC DNA]</scope>
    <source>
        <strain evidence="1 2">TG57</strain>
    </source>
</reference>
<proteinExistence type="predicted"/>